<reference evidence="1 2" key="2">
    <citation type="journal article" date="2011" name="J. Bacteriol.">
        <title>Complete genome sequence of the anaerobic, halophilic alkalithermophile Natranaerobius thermophilus JW/NM-WN-LF.</title>
        <authorList>
            <person name="Zhao B."/>
            <person name="Mesbah N.M."/>
            <person name="Dalin E."/>
            <person name="Goodwin L."/>
            <person name="Nolan M."/>
            <person name="Pitluck S."/>
            <person name="Chertkov O."/>
            <person name="Brettin T.S."/>
            <person name="Han J."/>
            <person name="Larimer F.W."/>
            <person name="Land M.L."/>
            <person name="Hauser L."/>
            <person name="Kyrpides N."/>
            <person name="Wiegel J."/>
        </authorList>
    </citation>
    <scope>NUCLEOTIDE SEQUENCE [LARGE SCALE GENOMIC DNA]</scope>
    <source>
        <strain evidence="2">ATCC BAA-1301 / DSM 18059 / JW/NM-WN-LF</strain>
    </source>
</reference>
<proteinExistence type="predicted"/>
<reference evidence="1 2" key="1">
    <citation type="submission" date="2008-04" db="EMBL/GenBank/DDBJ databases">
        <title>Complete sequence of chromosome of Natranaerobius thermophilus JW/NM-WN-LF.</title>
        <authorList>
            <consortium name="US DOE Joint Genome Institute"/>
            <person name="Copeland A."/>
            <person name="Lucas S."/>
            <person name="Lapidus A."/>
            <person name="Glavina del Rio T."/>
            <person name="Dalin E."/>
            <person name="Tice H."/>
            <person name="Bruce D."/>
            <person name="Goodwin L."/>
            <person name="Pitluck S."/>
            <person name="Chertkov O."/>
            <person name="Brettin T."/>
            <person name="Detter J.C."/>
            <person name="Han C."/>
            <person name="Kuske C.R."/>
            <person name="Schmutz J."/>
            <person name="Larimer F."/>
            <person name="Land M."/>
            <person name="Hauser L."/>
            <person name="Kyrpides N."/>
            <person name="Lykidis A."/>
            <person name="Mesbah N.M."/>
            <person name="Wiegel J."/>
        </authorList>
    </citation>
    <scope>NUCLEOTIDE SEQUENCE [LARGE SCALE GENOMIC DNA]</scope>
    <source>
        <strain evidence="2">ATCC BAA-1301 / DSM 18059 / JW/NM-WN-LF</strain>
    </source>
</reference>
<dbReference type="AlphaFoldDB" id="B2A1H6"/>
<dbReference type="RefSeq" id="WP_012447591.1">
    <property type="nucleotide sequence ID" value="NC_010718.1"/>
</dbReference>
<dbReference type="Proteomes" id="UP000001683">
    <property type="component" value="Chromosome"/>
</dbReference>
<organism evidence="1 2">
    <name type="scientific">Natranaerobius thermophilus (strain ATCC BAA-1301 / DSM 18059 / JW/NM-WN-LF)</name>
    <dbReference type="NCBI Taxonomy" id="457570"/>
    <lineage>
        <taxon>Bacteria</taxon>
        <taxon>Bacillati</taxon>
        <taxon>Bacillota</taxon>
        <taxon>Clostridia</taxon>
        <taxon>Natranaerobiales</taxon>
        <taxon>Natranaerobiaceae</taxon>
        <taxon>Natranaerobius</taxon>
    </lineage>
</organism>
<evidence type="ECO:0000313" key="1">
    <source>
        <dbReference type="EMBL" id="ACB84716.1"/>
    </source>
</evidence>
<evidence type="ECO:0000313" key="2">
    <source>
        <dbReference type="Proteomes" id="UP000001683"/>
    </source>
</evidence>
<name>B2A1H6_NATTJ</name>
<accession>B2A1H6</accession>
<dbReference type="EMBL" id="CP001034">
    <property type="protein sequence ID" value="ACB84716.1"/>
    <property type="molecule type" value="Genomic_DNA"/>
</dbReference>
<keyword evidence="2" id="KW-1185">Reference proteome</keyword>
<dbReference type="InParanoid" id="B2A1H6"/>
<dbReference type="HOGENOM" id="CLU_1336318_0_0_9"/>
<sequence>MVITVLVMPIVIGILTACAEIEEASKQEVRSGEQEEIDVFARQVRTTLTRLEEVMFHCGDEEEVDKNAKRQLENIHEDFDELNDHYNSLCEHELELTYFQAYQESFFKEQLENPKLDKQAEEQIIIIMSDLRDVLSQIYPIKTDASIFYSLEDWELENMKIPNKAKFCSIAKERLGGELPNKIIQGERRVDEAELEFDIGDFSPA</sequence>
<dbReference type="KEGG" id="nth:Nther_1133"/>
<protein>
    <submittedName>
        <fullName evidence="1">Uncharacterized protein</fullName>
    </submittedName>
</protein>
<gene>
    <name evidence="1" type="ordered locus">Nther_1133</name>
</gene>